<organism evidence="2 3">
    <name type="scientific">Sphingobacterium siyangense</name>
    <dbReference type="NCBI Taxonomy" id="459529"/>
    <lineage>
        <taxon>Bacteria</taxon>
        <taxon>Pseudomonadati</taxon>
        <taxon>Bacteroidota</taxon>
        <taxon>Sphingobacteriia</taxon>
        <taxon>Sphingobacteriales</taxon>
        <taxon>Sphingobacteriaceae</taxon>
        <taxon>Sphingobacterium</taxon>
    </lineage>
</organism>
<evidence type="ECO:0000313" key="3">
    <source>
        <dbReference type="Proteomes" id="UP000315908"/>
    </source>
</evidence>
<reference evidence="2 3" key="1">
    <citation type="journal article" date="2015" name="Stand. Genomic Sci.">
        <title>Genomic Encyclopedia of Bacterial and Archaeal Type Strains, Phase III: the genomes of soil and plant-associated and newly described type strains.</title>
        <authorList>
            <person name="Whitman W.B."/>
            <person name="Woyke T."/>
            <person name="Klenk H.P."/>
            <person name="Zhou Y."/>
            <person name="Lilburn T.G."/>
            <person name="Beck B.J."/>
            <person name="De Vos P."/>
            <person name="Vandamme P."/>
            <person name="Eisen J.A."/>
            <person name="Garrity G."/>
            <person name="Hugenholtz P."/>
            <person name="Kyrpides N.C."/>
        </authorList>
    </citation>
    <scope>NUCLEOTIDE SEQUENCE [LARGE SCALE GENOMIC DNA]</scope>
    <source>
        <strain evidence="2 3">CGMCC 1.6855</strain>
    </source>
</reference>
<name>A0A562M956_9SPHI</name>
<dbReference type="Proteomes" id="UP000315908">
    <property type="component" value="Unassembled WGS sequence"/>
</dbReference>
<dbReference type="EMBL" id="VLKR01000029">
    <property type="protein sequence ID" value="TWI16476.1"/>
    <property type="molecule type" value="Genomic_DNA"/>
</dbReference>
<keyword evidence="1" id="KW-0812">Transmembrane</keyword>
<dbReference type="SUPFAM" id="SSF52833">
    <property type="entry name" value="Thioredoxin-like"/>
    <property type="match status" value="1"/>
</dbReference>
<comment type="caution">
    <text evidence="2">The sequence shown here is derived from an EMBL/GenBank/DDBJ whole genome shotgun (WGS) entry which is preliminary data.</text>
</comment>
<evidence type="ECO:0000313" key="2">
    <source>
        <dbReference type="EMBL" id="TWI16476.1"/>
    </source>
</evidence>
<sequence>MNTLKLLTFLRLYISYIFQVLATHYLRTRPVQIKRMLRPLSSVFCLNNFAPTSAFYAIGSEFSSGFHRAIPIKTRCRPDENPMKCRNSAGIGRVMLCCIAVVSMFSLSAQTPRKDSGADGQLTKQSDIVPLQVGRKVPEEFWTKEHLFYINGDTVRRNLQEYKGKLLVLDFWMIGCYTCFLHQKEINYYKQLYKDELTVVMVNGIKTKNNYSSIHRFLKNEWIQGLGLESFSSIIESSYLDQLLQPGGYPMYYWINKYGILQTVSYRNLLDRNYVAPFLDK</sequence>
<gene>
    <name evidence="2" type="ORF">IQ31_04320</name>
</gene>
<dbReference type="Gene3D" id="3.40.30.10">
    <property type="entry name" value="Glutaredoxin"/>
    <property type="match status" value="1"/>
</dbReference>
<protein>
    <submittedName>
        <fullName evidence="2">Uncharacterized protein</fullName>
    </submittedName>
</protein>
<proteinExistence type="predicted"/>
<dbReference type="InterPro" id="IPR036249">
    <property type="entry name" value="Thioredoxin-like_sf"/>
</dbReference>
<evidence type="ECO:0000256" key="1">
    <source>
        <dbReference type="SAM" id="Phobius"/>
    </source>
</evidence>
<keyword evidence="1" id="KW-0472">Membrane</keyword>
<accession>A0A562M956</accession>
<keyword evidence="1" id="KW-1133">Transmembrane helix</keyword>
<dbReference type="AlphaFoldDB" id="A0A562M956"/>
<feature type="transmembrane region" description="Helical" evidence="1">
    <location>
        <begin position="6"/>
        <end position="26"/>
    </location>
</feature>